<dbReference type="OrthoDB" id="2362940at2759"/>
<keyword evidence="2" id="KW-1185">Reference proteome</keyword>
<dbReference type="EMBL" id="CAJVPZ010003782">
    <property type="protein sequence ID" value="CAG8535756.1"/>
    <property type="molecule type" value="Genomic_DNA"/>
</dbReference>
<accession>A0A9N9APP8</accession>
<comment type="caution">
    <text evidence="1">The sequence shown here is derived from an EMBL/GenBank/DDBJ whole genome shotgun (WGS) entry which is preliminary data.</text>
</comment>
<dbReference type="AlphaFoldDB" id="A0A9N9APP8"/>
<gene>
    <name evidence="1" type="ORF">RFULGI_LOCUS3996</name>
</gene>
<dbReference type="Proteomes" id="UP000789396">
    <property type="component" value="Unassembled WGS sequence"/>
</dbReference>
<evidence type="ECO:0000313" key="1">
    <source>
        <dbReference type="EMBL" id="CAG8535756.1"/>
    </source>
</evidence>
<proteinExistence type="predicted"/>
<evidence type="ECO:0000313" key="2">
    <source>
        <dbReference type="Proteomes" id="UP000789396"/>
    </source>
</evidence>
<name>A0A9N9APP8_9GLOM</name>
<reference evidence="1" key="1">
    <citation type="submission" date="2021-06" db="EMBL/GenBank/DDBJ databases">
        <authorList>
            <person name="Kallberg Y."/>
            <person name="Tangrot J."/>
            <person name="Rosling A."/>
        </authorList>
    </citation>
    <scope>NUCLEOTIDE SEQUENCE</scope>
    <source>
        <strain evidence="1">IN212</strain>
    </source>
</reference>
<feature type="non-terminal residue" evidence="1">
    <location>
        <position position="1"/>
    </location>
</feature>
<organism evidence="1 2">
    <name type="scientific">Racocetra fulgida</name>
    <dbReference type="NCBI Taxonomy" id="60492"/>
    <lineage>
        <taxon>Eukaryota</taxon>
        <taxon>Fungi</taxon>
        <taxon>Fungi incertae sedis</taxon>
        <taxon>Mucoromycota</taxon>
        <taxon>Glomeromycotina</taxon>
        <taxon>Glomeromycetes</taxon>
        <taxon>Diversisporales</taxon>
        <taxon>Gigasporaceae</taxon>
        <taxon>Racocetra</taxon>
    </lineage>
</organism>
<sequence length="168" mass="18987">MANNEEAPQLNDDLAVVSLDDDLAAVSLDDDLAAVSLNYDLAAVSLDDDLVTVSLDDELVVAKKLYKGRIFQSWDEAYDTIKLYARQKGFGLKKGHIEKTSDEFYMNVVKLKPLQIQRAIQKEFPDREIYLFEIHKLPSSSLTLPQILFSELDTSLSKFLTPTMLEVQ</sequence>
<protein>
    <submittedName>
        <fullName evidence="1">7564_t:CDS:1</fullName>
    </submittedName>
</protein>